<proteinExistence type="predicted"/>
<dbReference type="EMBL" id="JACHJR010000001">
    <property type="protein sequence ID" value="MBB4951426.1"/>
    <property type="molecule type" value="Genomic_DNA"/>
</dbReference>
<dbReference type="AlphaFoldDB" id="A0A7W7SJ57"/>
<comment type="caution">
    <text evidence="1">The sequence shown here is derived from an EMBL/GenBank/DDBJ whole genome shotgun (WGS) entry which is preliminary data.</text>
</comment>
<accession>A0A7W7SJ57</accession>
<sequence length="308" mass="33788">MTDRERVRMIEDVPTTARVHDVLLRATRVVIVEGPADAVDAADVPRLVLTGDEIADLARHLAIVDGGTGDHCRCRGWPTITVHGPDGELTACWTLHHQTGLRGAGNCDADLRDGPALTAWLAQRGLTGSQEVQERLAEQDAESERRRMRWLQAAPAGLAEVAAEVSQPSGDDDLAWSQQLDDAEDRLTALVHQHYPDPIERIRTLLAWAGVPTREPTSGSTWYDMAVLRLLHDEPADLVLAALAAHPPSPAQLDGAAQLFSTLEWTKAHGRQLPEPQRSMLIGHIQSDGTDSMRYRLNHGYYGAERTV</sequence>
<evidence type="ECO:0000313" key="1">
    <source>
        <dbReference type="EMBL" id="MBB4951426.1"/>
    </source>
</evidence>
<name>A0A7W7SJ57_9ACTN</name>
<gene>
    <name evidence="1" type="ORF">F4556_006961</name>
</gene>
<protein>
    <submittedName>
        <fullName evidence="1">Uncharacterized protein</fullName>
    </submittedName>
</protein>
<evidence type="ECO:0000313" key="2">
    <source>
        <dbReference type="Proteomes" id="UP000573327"/>
    </source>
</evidence>
<dbReference type="Proteomes" id="UP000573327">
    <property type="component" value="Unassembled WGS sequence"/>
</dbReference>
<reference evidence="1 2" key="1">
    <citation type="submission" date="2020-08" db="EMBL/GenBank/DDBJ databases">
        <title>Sequencing the genomes of 1000 actinobacteria strains.</title>
        <authorList>
            <person name="Klenk H.-P."/>
        </authorList>
    </citation>
    <scope>NUCLEOTIDE SEQUENCE [LARGE SCALE GENOMIC DNA]</scope>
    <source>
        <strain evidence="1 2">DSM 44786</strain>
    </source>
</reference>
<dbReference type="RefSeq" id="WP_184923362.1">
    <property type="nucleotide sequence ID" value="NZ_JACHJR010000001.1"/>
</dbReference>
<organism evidence="1 2">
    <name type="scientific">Kitasatospora gansuensis</name>
    <dbReference type="NCBI Taxonomy" id="258050"/>
    <lineage>
        <taxon>Bacteria</taxon>
        <taxon>Bacillati</taxon>
        <taxon>Actinomycetota</taxon>
        <taxon>Actinomycetes</taxon>
        <taxon>Kitasatosporales</taxon>
        <taxon>Streptomycetaceae</taxon>
        <taxon>Kitasatospora</taxon>
    </lineage>
</organism>
<keyword evidence="2" id="KW-1185">Reference proteome</keyword>